<accession>A0AAN8WV14</accession>
<dbReference type="AlphaFoldDB" id="A0AAN8WV14"/>
<evidence type="ECO:0000313" key="5">
    <source>
        <dbReference type="Proteomes" id="UP001381693"/>
    </source>
</evidence>
<sequence>MILIFTVSLFVTLASSQAPPFESQIAQHQETANLDPSMTHVIAHAVRSIEITLQNHQQEFDKKFSDLEKTCKESNDNQIDLEHLPEELDIKLGKFLEKFVDELLRFSDNATRIVEGKMEEALDGALEQIDLKLESVNEKINDLSTNMHELVTHEEVTDIQNRFTYLVTNSFENVTAEVLTVRKMEDEYLTRHQMEQYFQNISTHFDTFGDCGSSEAVEKILNNLQESDKYLENISEYLQDLMLSSSCSSSCNAIQEQLQSLQSTLEVNKNTFNSVSTSLDIMKNSVSGRIDELEMIARSITATLLRNQAEDQTRVQAYSTVQPPTKTTTMAPIPCMDTRDLKFLNICNLAVRLRKCFLDFVAFHCCRSCLNAGLITGPPNFEKTGMLSHDNVLKILG</sequence>
<keyword evidence="1 2" id="KW-0732">Signal</keyword>
<keyword evidence="5" id="KW-1185">Reference proteome</keyword>
<proteinExistence type="predicted"/>
<feature type="domain" description="PLAC" evidence="3">
    <location>
        <begin position="331"/>
        <end position="373"/>
    </location>
</feature>
<protein>
    <recommendedName>
        <fullName evidence="3">PLAC domain-containing protein</fullName>
    </recommendedName>
</protein>
<comment type="caution">
    <text evidence="4">The sequence shown here is derived from an EMBL/GenBank/DDBJ whole genome shotgun (WGS) entry which is preliminary data.</text>
</comment>
<evidence type="ECO:0000256" key="1">
    <source>
        <dbReference type="ARBA" id="ARBA00022729"/>
    </source>
</evidence>
<gene>
    <name evidence="4" type="ORF">SK128_003153</name>
</gene>
<evidence type="ECO:0000313" key="4">
    <source>
        <dbReference type="EMBL" id="KAK7069283.1"/>
    </source>
</evidence>
<organism evidence="4 5">
    <name type="scientific">Halocaridina rubra</name>
    <name type="common">Hawaiian red shrimp</name>
    <dbReference type="NCBI Taxonomy" id="373956"/>
    <lineage>
        <taxon>Eukaryota</taxon>
        <taxon>Metazoa</taxon>
        <taxon>Ecdysozoa</taxon>
        <taxon>Arthropoda</taxon>
        <taxon>Crustacea</taxon>
        <taxon>Multicrustacea</taxon>
        <taxon>Malacostraca</taxon>
        <taxon>Eumalacostraca</taxon>
        <taxon>Eucarida</taxon>
        <taxon>Decapoda</taxon>
        <taxon>Pleocyemata</taxon>
        <taxon>Caridea</taxon>
        <taxon>Atyoidea</taxon>
        <taxon>Atyidae</taxon>
        <taxon>Halocaridina</taxon>
    </lineage>
</organism>
<reference evidence="4 5" key="1">
    <citation type="submission" date="2023-11" db="EMBL/GenBank/DDBJ databases">
        <title>Halocaridina rubra genome assembly.</title>
        <authorList>
            <person name="Smith C."/>
        </authorList>
    </citation>
    <scope>NUCLEOTIDE SEQUENCE [LARGE SCALE GENOMIC DNA]</scope>
    <source>
        <strain evidence="4">EP-1</strain>
        <tissue evidence="4">Whole</tissue>
    </source>
</reference>
<dbReference type="EMBL" id="JAXCGZ010016987">
    <property type="protein sequence ID" value="KAK7069283.1"/>
    <property type="molecule type" value="Genomic_DNA"/>
</dbReference>
<dbReference type="Proteomes" id="UP001381693">
    <property type="component" value="Unassembled WGS sequence"/>
</dbReference>
<dbReference type="PROSITE" id="PS50900">
    <property type="entry name" value="PLAC"/>
    <property type="match status" value="1"/>
</dbReference>
<evidence type="ECO:0000256" key="2">
    <source>
        <dbReference type="SAM" id="SignalP"/>
    </source>
</evidence>
<evidence type="ECO:0000259" key="3">
    <source>
        <dbReference type="PROSITE" id="PS50900"/>
    </source>
</evidence>
<dbReference type="Gene3D" id="1.20.1480.30">
    <property type="entry name" value="Designed four-helix bundle protein"/>
    <property type="match status" value="1"/>
</dbReference>
<dbReference type="InterPro" id="IPR010909">
    <property type="entry name" value="PLAC"/>
</dbReference>
<feature type="chain" id="PRO_5042816631" description="PLAC domain-containing protein" evidence="2">
    <location>
        <begin position="17"/>
        <end position="397"/>
    </location>
</feature>
<feature type="signal peptide" evidence="2">
    <location>
        <begin position="1"/>
        <end position="16"/>
    </location>
</feature>
<name>A0AAN8WV14_HALRR</name>